<organism evidence="3 4">
    <name type="scientific">Seminavis robusta</name>
    <dbReference type="NCBI Taxonomy" id="568900"/>
    <lineage>
        <taxon>Eukaryota</taxon>
        <taxon>Sar</taxon>
        <taxon>Stramenopiles</taxon>
        <taxon>Ochrophyta</taxon>
        <taxon>Bacillariophyta</taxon>
        <taxon>Bacillariophyceae</taxon>
        <taxon>Bacillariophycidae</taxon>
        <taxon>Naviculales</taxon>
        <taxon>Naviculaceae</taxon>
        <taxon>Seminavis</taxon>
    </lineage>
</organism>
<evidence type="ECO:0000313" key="3">
    <source>
        <dbReference type="EMBL" id="CAB9500213.1"/>
    </source>
</evidence>
<dbReference type="Gene3D" id="3.40.50.1910">
    <property type="match status" value="1"/>
</dbReference>
<dbReference type="InterPro" id="IPR036045">
    <property type="entry name" value="Sec1-like_sf"/>
</dbReference>
<dbReference type="SUPFAM" id="SSF56815">
    <property type="entry name" value="Sec1/munc18-like (SM) proteins"/>
    <property type="match status" value="1"/>
</dbReference>
<dbReference type="InterPro" id="IPR043155">
    <property type="entry name" value="VPS33_dom3b"/>
</dbReference>
<name>A0A9N8H322_9STRA</name>
<dbReference type="Proteomes" id="UP001153069">
    <property type="component" value="Unassembled WGS sequence"/>
</dbReference>
<proteinExistence type="inferred from homology"/>
<dbReference type="InterPro" id="IPR001619">
    <property type="entry name" value="Sec1-like"/>
</dbReference>
<protein>
    <submittedName>
        <fullName evidence="3">Protein sorting-associated protein 33A</fullName>
    </submittedName>
</protein>
<comment type="caution">
    <text evidence="3">The sequence shown here is derived from an EMBL/GenBank/DDBJ whole genome shotgun (WGS) entry which is preliminary data.</text>
</comment>
<evidence type="ECO:0000256" key="2">
    <source>
        <dbReference type="SAM" id="MobiDB-lite"/>
    </source>
</evidence>
<dbReference type="GO" id="GO:0016192">
    <property type="term" value="P:vesicle-mediated transport"/>
    <property type="evidence" value="ECO:0007669"/>
    <property type="project" value="InterPro"/>
</dbReference>
<dbReference type="Gene3D" id="1.25.40.850">
    <property type="match status" value="1"/>
</dbReference>
<accession>A0A9N8H322</accession>
<dbReference type="OrthoDB" id="10262287at2759"/>
<comment type="similarity">
    <text evidence="1">Belongs to the STXBP/unc-18/SEC1 family.</text>
</comment>
<dbReference type="InterPro" id="IPR043127">
    <property type="entry name" value="Sec-1-like_dom3a"/>
</dbReference>
<sequence length="726" mass="80780">MMDPATNKSGGVVVGSEKENEVILPPPTPLNPVPSLPVALRIDNEEQLLSLLKTDPFQSKGGATTTTTGMMTESSSFRQLLVFGTESLRTLLMRQVLSNPHTRTFTNKKKNWDSHNSFPLPKGLSLVGTRILSNAMHTEGIRTSTDTTAEGSAEVSLKGQSSWEDAIIDVDVVTYFLRASDLSQTQNVIKRIKSWKKTTKTHHRIVYLPQPTALVHKMIHSTGLAANPNVSVHRLQLDIFPLEADLYSLEYDDAMKEAQSEGTPSTLVATVARSILKLQDVVGTIPRIQSLGPLGEDVVRKMLNLTVDEYLVAPNQEEAHPGPVAGGDVAALLVLDRRVDYITPMTTPLTYEGLMDELVGIDCGFIKVDINTINPEDDDAAEKKQKEKTDEEIVALGVNGSDSLFAEVRDQHVEKFGIFLQNQAKALRESHQNFTSKGKNRDLTEIHQFVKQIPVFTQNLRSLTNHIHLAELVKAFSEEATFRERWQTERSMIEGESCYDFLEDLVACQYPPIRFFRLMCLQSLCAGGIKSSRYDALRRDIVQTYGYEYLFVLRNLEKIGVLRRRETLWMDSTSPFNSLRKSLILINAEVNTVEPDDVSYVSSGYAPLSVRLVQAAVQGWRGKEDTVLKELPGRLVDVTQHYPPEDLSTAVKRPKGPSLGNLAADRGAGTTRKPTLMIMFVGGVTHMEIAALRYLSNRPKFPYHIICVTTKVINGSTLLRSLSSTS</sequence>
<evidence type="ECO:0000313" key="4">
    <source>
        <dbReference type="Proteomes" id="UP001153069"/>
    </source>
</evidence>
<dbReference type="PANTHER" id="PTHR11679">
    <property type="entry name" value="VESICLE PROTEIN SORTING-ASSOCIATED"/>
    <property type="match status" value="1"/>
</dbReference>
<feature type="region of interest" description="Disordered" evidence="2">
    <location>
        <begin position="646"/>
        <end position="667"/>
    </location>
</feature>
<dbReference type="InterPro" id="IPR027482">
    <property type="entry name" value="Sec1-like_dom2"/>
</dbReference>
<keyword evidence="4" id="KW-1185">Reference proteome</keyword>
<dbReference type="Pfam" id="PF00995">
    <property type="entry name" value="Sec1"/>
    <property type="match status" value="1"/>
</dbReference>
<dbReference type="AlphaFoldDB" id="A0A9N8H322"/>
<dbReference type="Gene3D" id="3.90.830.10">
    <property type="entry name" value="Syntaxin Binding Protein 1, Chain A, domain 2"/>
    <property type="match status" value="1"/>
</dbReference>
<evidence type="ECO:0000256" key="1">
    <source>
        <dbReference type="ARBA" id="ARBA00009884"/>
    </source>
</evidence>
<dbReference type="EMBL" id="CAICTM010000077">
    <property type="protein sequence ID" value="CAB9500213.1"/>
    <property type="molecule type" value="Genomic_DNA"/>
</dbReference>
<gene>
    <name evidence="3" type="ORF">SEMRO_78_G042480.1</name>
</gene>
<reference evidence="3" key="1">
    <citation type="submission" date="2020-06" db="EMBL/GenBank/DDBJ databases">
        <authorList>
            <consortium name="Plant Systems Biology data submission"/>
        </authorList>
    </citation>
    <scope>NUCLEOTIDE SEQUENCE</scope>
    <source>
        <strain evidence="3">D6</strain>
    </source>
</reference>